<organism evidence="1 2">
    <name type="scientific">Microdochium bolleyi</name>
    <dbReference type="NCBI Taxonomy" id="196109"/>
    <lineage>
        <taxon>Eukaryota</taxon>
        <taxon>Fungi</taxon>
        <taxon>Dikarya</taxon>
        <taxon>Ascomycota</taxon>
        <taxon>Pezizomycotina</taxon>
        <taxon>Sordariomycetes</taxon>
        <taxon>Xylariomycetidae</taxon>
        <taxon>Xylariales</taxon>
        <taxon>Microdochiaceae</taxon>
        <taxon>Microdochium</taxon>
    </lineage>
</organism>
<dbReference type="EMBL" id="KQ964326">
    <property type="protein sequence ID" value="KXJ84815.1"/>
    <property type="molecule type" value="Genomic_DNA"/>
</dbReference>
<feature type="non-terminal residue" evidence="1">
    <location>
        <position position="1"/>
    </location>
</feature>
<reference evidence="2" key="1">
    <citation type="submission" date="2016-02" db="EMBL/GenBank/DDBJ databases">
        <title>Draft genome sequence of Microdochium bolleyi, a fungal endophyte of beachgrass.</title>
        <authorList>
            <consortium name="DOE Joint Genome Institute"/>
            <person name="David A.S."/>
            <person name="May G."/>
            <person name="Haridas S."/>
            <person name="Lim J."/>
            <person name="Wang M."/>
            <person name="Labutti K."/>
            <person name="Lipzen A."/>
            <person name="Barry K."/>
            <person name="Grigoriev I.V."/>
        </authorList>
    </citation>
    <scope>NUCLEOTIDE SEQUENCE [LARGE SCALE GENOMIC DNA]</scope>
    <source>
        <strain evidence="2">J235TASD1</strain>
    </source>
</reference>
<evidence type="ECO:0000313" key="1">
    <source>
        <dbReference type="EMBL" id="KXJ84815.1"/>
    </source>
</evidence>
<dbReference type="OrthoDB" id="5275938at2759"/>
<sequence>EEICGSGDVILLIGPHQAPLKVQSRCLRTASKVFDAMFGPNWNEGQDLSEDMPKPVELGDDDFGAMHTVCCVIHHRNDLLTQTLDPADVLRVAVVVDKYDLGVAMKFALAPWLKLRDDINMIQLGYMMAATYRLRDKERFVGTTLALILCCDASYWCLSEHETISESLRSNTDYTDLLEERRNHMRADILSILRSRGPDCSCGWGNEHAQGREELRGAYGPLDLLKTPLSQIINKLESIPLGNLSRLRKCKKLSGKHQPRENEAPKGKIALMKRSAAISFEDQ</sequence>
<dbReference type="AlphaFoldDB" id="A0A136IIK7"/>
<dbReference type="InterPro" id="IPR011333">
    <property type="entry name" value="SKP1/BTB/POZ_sf"/>
</dbReference>
<evidence type="ECO:0000313" key="2">
    <source>
        <dbReference type="Proteomes" id="UP000070501"/>
    </source>
</evidence>
<dbReference type="STRING" id="196109.A0A136IIK7"/>
<evidence type="ECO:0008006" key="3">
    <source>
        <dbReference type="Google" id="ProtNLM"/>
    </source>
</evidence>
<accession>A0A136IIK7</accession>
<dbReference type="Gene3D" id="3.30.710.10">
    <property type="entry name" value="Potassium Channel Kv1.1, Chain A"/>
    <property type="match status" value="1"/>
</dbReference>
<keyword evidence="2" id="KW-1185">Reference proteome</keyword>
<gene>
    <name evidence="1" type="ORF">Micbo1qcDRAFT_129057</name>
</gene>
<dbReference type="Proteomes" id="UP000070501">
    <property type="component" value="Unassembled WGS sequence"/>
</dbReference>
<dbReference type="InParanoid" id="A0A136IIK7"/>
<proteinExistence type="predicted"/>
<protein>
    <recommendedName>
        <fullName evidence="3">BTB domain-containing protein</fullName>
    </recommendedName>
</protein>
<name>A0A136IIK7_9PEZI</name>